<dbReference type="InterPro" id="IPR036322">
    <property type="entry name" value="WD40_repeat_dom_sf"/>
</dbReference>
<feature type="region of interest" description="Disordered" evidence="1">
    <location>
        <begin position="276"/>
        <end position="298"/>
    </location>
</feature>
<feature type="compositionally biased region" description="Basic and acidic residues" evidence="1">
    <location>
        <begin position="1041"/>
        <end position="1051"/>
    </location>
</feature>
<comment type="caution">
    <text evidence="2">The sequence shown here is derived from an EMBL/GenBank/DDBJ whole genome shotgun (WGS) entry which is preliminary data.</text>
</comment>
<dbReference type="AlphaFoldDB" id="A0AAE1C201"/>
<name>A0AAE1C201_9PEZI</name>
<dbReference type="InterPro" id="IPR015943">
    <property type="entry name" value="WD40/YVTN_repeat-like_dom_sf"/>
</dbReference>
<sequence>MNHPTLRLTPSNSPFFRNAAPRSPTKAPREEEPGLSLSRAIGSTTASCNGFDCNSSERTFVYAAGAVAVVCQLSEDLKISQRFFKAKPTYAAPARESSLSSLNSPTPIEARTRTLGHARENSTTGSPLASSRDWSDSPNGRSATAKDRVKTITSVALSPNGKWLAVGETGYKPRILLFSLVESAADLPVTIISEHTFGVHALSFSPDSRYLASLGNVNDGFLYIWSVDDRGSPILHASNKCTVLVNAMAWLGRSLVTVGLRFVKVWRPDETPGSEVKRSESMLYPGTPRQRADNRSGDFGNSILSPRNRVLSGKNVLLSDMLDCNFVSLAVLNSAQAAVCAVSGEICLLDDVDDTQSLREIATAPFAVTAATLNRTGGLRVMGAGGSAVEVDTTWFHDPIEVQTLKQAACASPTLATEKPTTYIVSAARIKANLVTLDSSGTIEVRSDEDTTIRKAGHGEALAGVVPVKGPENSTASFLTFSAEGSLQIWNTEGNLINHFNAPLPEARDLDGVVDSISAVESLARGSMVVCGSRTGVLSVVNIQAGSVSAHLRAHSSEIADICCFKRDDVDLLATAGRDRVAQLFLWRDDKLELLQTMDEHAAAVTGLLVVRDGNRLLSSSSDRSVVVREAWQRDEADPLSILYVIVRTITFKAAPTAMCLGGDDDSLLVATTDRTISRYSISNGQAMQVFKCSDAENGEAAIMSKLIFAPSLSGTNVIIGISSSDKSVRMYSERGILLGRDWGHTEGVTGLAMVQASSTRGEADDAWRLVTVAADSTIFVWDPTATIAPRSRDNDRVAELTSFTKLATTAQPLRKVISYSELARFRRESSLEDADPSSPIPLQTPTNASPTRLRKKPSRMSNAQAPKLEPAFRSSVADFSSRSSRRQSLRQRSPSPPSPRNITKRQDIRRPSLGMSPRSKSSENVRNTVAPSTINTGFGSLTASTESASRTLRAYRKKLAGTQPGEGIAPEALQELEKELKLTAKVLGERSQGKTINEATMARLLDQTSEKIVGMLDDRIKERVESELRKSAEGSPTGVRDPRGSLDSACHDTDALAGAVEGMNLKG</sequence>
<keyword evidence="3" id="KW-1185">Reference proteome</keyword>
<proteinExistence type="predicted"/>
<dbReference type="InterPro" id="IPR052779">
    <property type="entry name" value="WDR62"/>
</dbReference>
<dbReference type="PANTHER" id="PTHR45589:SF1">
    <property type="entry name" value="WD REPEAT DOMAIN 62, ISOFORM G"/>
    <property type="match status" value="1"/>
</dbReference>
<dbReference type="Proteomes" id="UP001274830">
    <property type="component" value="Unassembled WGS sequence"/>
</dbReference>
<gene>
    <name evidence="2" type="ORF">LTR78_005112</name>
</gene>
<dbReference type="Gene3D" id="2.130.10.10">
    <property type="entry name" value="YVTN repeat-like/Quinoprotein amine dehydrogenase"/>
    <property type="match status" value="3"/>
</dbReference>
<dbReference type="EMBL" id="JAUTXT010000016">
    <property type="protein sequence ID" value="KAK3675178.1"/>
    <property type="molecule type" value="Genomic_DNA"/>
</dbReference>
<evidence type="ECO:0000313" key="2">
    <source>
        <dbReference type="EMBL" id="KAK3675178.1"/>
    </source>
</evidence>
<feature type="compositionally biased region" description="Low complexity" evidence="1">
    <location>
        <begin position="872"/>
        <end position="883"/>
    </location>
</feature>
<feature type="region of interest" description="Disordered" evidence="1">
    <location>
        <begin position="1028"/>
        <end position="1051"/>
    </location>
</feature>
<protein>
    <recommendedName>
        <fullName evidence="4">WD40 repeat-like protein</fullName>
    </recommendedName>
</protein>
<dbReference type="SUPFAM" id="SSF50978">
    <property type="entry name" value="WD40 repeat-like"/>
    <property type="match status" value="2"/>
</dbReference>
<feature type="region of interest" description="Disordered" evidence="1">
    <location>
        <begin position="1"/>
        <end position="36"/>
    </location>
</feature>
<dbReference type="InterPro" id="IPR001680">
    <property type="entry name" value="WD40_rpt"/>
</dbReference>
<dbReference type="PANTHER" id="PTHR45589">
    <property type="entry name" value="WD REPEAT DOMAIN 62, ISOFORM G"/>
    <property type="match status" value="1"/>
</dbReference>
<organism evidence="2 3">
    <name type="scientific">Recurvomyces mirabilis</name>
    <dbReference type="NCBI Taxonomy" id="574656"/>
    <lineage>
        <taxon>Eukaryota</taxon>
        <taxon>Fungi</taxon>
        <taxon>Dikarya</taxon>
        <taxon>Ascomycota</taxon>
        <taxon>Pezizomycotina</taxon>
        <taxon>Dothideomycetes</taxon>
        <taxon>Dothideomycetidae</taxon>
        <taxon>Mycosphaerellales</taxon>
        <taxon>Teratosphaeriaceae</taxon>
        <taxon>Recurvomyces</taxon>
    </lineage>
</organism>
<feature type="region of interest" description="Disordered" evidence="1">
    <location>
        <begin position="113"/>
        <end position="147"/>
    </location>
</feature>
<dbReference type="SMART" id="SM00320">
    <property type="entry name" value="WD40"/>
    <property type="match status" value="7"/>
</dbReference>
<evidence type="ECO:0000256" key="1">
    <source>
        <dbReference type="SAM" id="MobiDB-lite"/>
    </source>
</evidence>
<feature type="compositionally biased region" description="Polar residues" evidence="1">
    <location>
        <begin position="919"/>
        <end position="932"/>
    </location>
</feature>
<evidence type="ECO:0008006" key="4">
    <source>
        <dbReference type="Google" id="ProtNLM"/>
    </source>
</evidence>
<evidence type="ECO:0000313" key="3">
    <source>
        <dbReference type="Proteomes" id="UP001274830"/>
    </source>
</evidence>
<feature type="compositionally biased region" description="Polar residues" evidence="1">
    <location>
        <begin position="841"/>
        <end position="851"/>
    </location>
</feature>
<feature type="region of interest" description="Disordered" evidence="1">
    <location>
        <begin position="831"/>
        <end position="932"/>
    </location>
</feature>
<reference evidence="2" key="1">
    <citation type="submission" date="2023-07" db="EMBL/GenBank/DDBJ databases">
        <title>Black Yeasts Isolated from many extreme environments.</title>
        <authorList>
            <person name="Coleine C."/>
            <person name="Stajich J.E."/>
            <person name="Selbmann L."/>
        </authorList>
    </citation>
    <scope>NUCLEOTIDE SEQUENCE</scope>
    <source>
        <strain evidence="2">CCFEE 5485</strain>
    </source>
</reference>
<dbReference type="Pfam" id="PF00400">
    <property type="entry name" value="WD40"/>
    <property type="match status" value="2"/>
</dbReference>
<accession>A0AAE1C201</accession>